<dbReference type="HAMAP" id="MF_00682">
    <property type="entry name" value="HscB"/>
    <property type="match status" value="1"/>
</dbReference>
<reference evidence="4" key="1">
    <citation type="submission" date="2018-06" db="EMBL/GenBank/DDBJ databases">
        <authorList>
            <person name="Zhirakovskaya E."/>
        </authorList>
    </citation>
    <scope>NUCLEOTIDE SEQUENCE</scope>
</reference>
<dbReference type="EMBL" id="UOFJ01000723">
    <property type="protein sequence ID" value="VAW73673.1"/>
    <property type="molecule type" value="Genomic_DNA"/>
</dbReference>
<feature type="domain" description="J" evidence="3">
    <location>
        <begin position="9"/>
        <end position="81"/>
    </location>
</feature>
<proteinExistence type="inferred from homology"/>
<dbReference type="PANTHER" id="PTHR14021:SF15">
    <property type="entry name" value="IRON-SULFUR CLUSTER CO-CHAPERONE PROTEIN HSCB"/>
    <property type="match status" value="1"/>
</dbReference>
<dbReference type="InterPro" id="IPR004640">
    <property type="entry name" value="HscB"/>
</dbReference>
<dbReference type="GO" id="GO:0051087">
    <property type="term" value="F:protein-folding chaperone binding"/>
    <property type="evidence" value="ECO:0007669"/>
    <property type="project" value="InterPro"/>
</dbReference>
<evidence type="ECO:0000256" key="1">
    <source>
        <dbReference type="ARBA" id="ARBA00010476"/>
    </source>
</evidence>
<dbReference type="GO" id="GO:0001671">
    <property type="term" value="F:ATPase activator activity"/>
    <property type="evidence" value="ECO:0007669"/>
    <property type="project" value="InterPro"/>
</dbReference>
<dbReference type="PROSITE" id="PS50076">
    <property type="entry name" value="DNAJ_2"/>
    <property type="match status" value="1"/>
</dbReference>
<dbReference type="NCBIfam" id="TIGR00714">
    <property type="entry name" value="hscB"/>
    <property type="match status" value="1"/>
</dbReference>
<dbReference type="InterPro" id="IPR036386">
    <property type="entry name" value="HscB_C_sf"/>
</dbReference>
<dbReference type="GO" id="GO:0051259">
    <property type="term" value="P:protein complex oligomerization"/>
    <property type="evidence" value="ECO:0007669"/>
    <property type="project" value="InterPro"/>
</dbReference>
<dbReference type="GO" id="GO:0044571">
    <property type="term" value="P:[2Fe-2S] cluster assembly"/>
    <property type="evidence" value="ECO:0007669"/>
    <property type="project" value="InterPro"/>
</dbReference>
<dbReference type="InterPro" id="IPR001623">
    <property type="entry name" value="DnaJ_domain"/>
</dbReference>
<sequence length="181" mass="20884">MSDSIFQQSYFEIFSIAVSTQPDLDQLKETNRQLQQKVHPDRFANSSEEEKRNAMQITSLINQAFETLKKPTLRLQYMLSLKGVDMNAETDTSMDGAFLMQQMELREEIADIRSQSDPLDVLETMRADLKNESAMLIASFDAVYQQNALDEGREIIRKMQFLNKAQKEISDATIQLEDEFI</sequence>
<dbReference type="SUPFAM" id="SSF46565">
    <property type="entry name" value="Chaperone J-domain"/>
    <property type="match status" value="1"/>
</dbReference>
<dbReference type="AlphaFoldDB" id="A0A3B0YBI8"/>
<evidence type="ECO:0000313" key="4">
    <source>
        <dbReference type="EMBL" id="VAW73673.1"/>
    </source>
</evidence>
<gene>
    <name evidence="4" type="ORF">MNBD_GAMMA10-2160</name>
</gene>
<dbReference type="Gene3D" id="1.20.1280.20">
    <property type="entry name" value="HscB, C-terminal domain"/>
    <property type="match status" value="1"/>
</dbReference>
<evidence type="ECO:0000259" key="3">
    <source>
        <dbReference type="PROSITE" id="PS50076"/>
    </source>
</evidence>
<organism evidence="4">
    <name type="scientific">hydrothermal vent metagenome</name>
    <dbReference type="NCBI Taxonomy" id="652676"/>
    <lineage>
        <taxon>unclassified sequences</taxon>
        <taxon>metagenomes</taxon>
        <taxon>ecological metagenomes</taxon>
    </lineage>
</organism>
<dbReference type="GO" id="GO:1990230">
    <property type="term" value="C:iron-sulfur cluster transfer complex"/>
    <property type="evidence" value="ECO:0007669"/>
    <property type="project" value="TreeGrafter"/>
</dbReference>
<dbReference type="Pfam" id="PF07743">
    <property type="entry name" value="HSCB_C"/>
    <property type="match status" value="1"/>
</dbReference>
<comment type="similarity">
    <text evidence="1">Belongs to the HscB family.</text>
</comment>
<evidence type="ECO:0000256" key="2">
    <source>
        <dbReference type="ARBA" id="ARBA00023186"/>
    </source>
</evidence>
<dbReference type="SMART" id="SM00271">
    <property type="entry name" value="DnaJ"/>
    <property type="match status" value="1"/>
</dbReference>
<dbReference type="InterPro" id="IPR036869">
    <property type="entry name" value="J_dom_sf"/>
</dbReference>
<dbReference type="Gene3D" id="1.10.287.110">
    <property type="entry name" value="DnaJ domain"/>
    <property type="match status" value="1"/>
</dbReference>
<accession>A0A3B0YBI8</accession>
<dbReference type="InterPro" id="IPR009073">
    <property type="entry name" value="HscB_oligo_C"/>
</dbReference>
<dbReference type="SUPFAM" id="SSF47144">
    <property type="entry name" value="HSC20 (HSCB), C-terminal oligomerisation domain"/>
    <property type="match status" value="1"/>
</dbReference>
<protein>
    <submittedName>
        <fullName evidence="4">Chaperone protein HscB</fullName>
    </submittedName>
</protein>
<dbReference type="PANTHER" id="PTHR14021">
    <property type="entry name" value="IRON-SULFUR CLUSTER CO-CHAPERONE PROTEIN HSCB"/>
    <property type="match status" value="1"/>
</dbReference>
<name>A0A3B0YBI8_9ZZZZ</name>
<dbReference type="CDD" id="cd06257">
    <property type="entry name" value="DnaJ"/>
    <property type="match status" value="1"/>
</dbReference>
<keyword evidence="2" id="KW-0143">Chaperone</keyword>